<dbReference type="AlphaFoldDB" id="A0A5A7S9I2"/>
<organism evidence="2 3">
    <name type="scientific">Antrihabitans cavernicola</name>
    <dbReference type="NCBI Taxonomy" id="2495913"/>
    <lineage>
        <taxon>Bacteria</taxon>
        <taxon>Bacillati</taxon>
        <taxon>Actinomycetota</taxon>
        <taxon>Actinomycetes</taxon>
        <taxon>Mycobacteriales</taxon>
        <taxon>Nocardiaceae</taxon>
        <taxon>Antrihabitans</taxon>
    </lineage>
</organism>
<keyword evidence="3" id="KW-1185">Reference proteome</keyword>
<dbReference type="RefSeq" id="WP_149432038.1">
    <property type="nucleotide sequence ID" value="NZ_VLNY01000011.1"/>
</dbReference>
<dbReference type="EMBL" id="VLNY01000011">
    <property type="protein sequence ID" value="KAA0021205.1"/>
    <property type="molecule type" value="Genomic_DNA"/>
</dbReference>
<evidence type="ECO:0000313" key="2">
    <source>
        <dbReference type="EMBL" id="KAA0021205.1"/>
    </source>
</evidence>
<protein>
    <submittedName>
        <fullName evidence="2">Uncharacterized protein</fullName>
    </submittedName>
</protein>
<accession>A0A5A7S9I2</accession>
<comment type="caution">
    <text evidence="2">The sequence shown here is derived from an EMBL/GenBank/DDBJ whole genome shotgun (WGS) entry which is preliminary data.</text>
</comment>
<name>A0A5A7S9I2_9NOCA</name>
<dbReference type="Proteomes" id="UP000322244">
    <property type="component" value="Unassembled WGS sequence"/>
</dbReference>
<sequence length="247" mass="27078">MAAKASTIWYVDAPDPHAVLREHPESDHDAAQALAGRLFPDRVAVPTSSAPISAGAGVVANEIFIGCYPGVTVVCSPQLALPRPSEIPGGWIRPLASEQTFLIAFDARHEWGAFAIWERGALRRSFSATKVHIHEDLGLPLVWERPFWAGEFPIAHPPGVLPDPQSLPFDPQQFADAANRKWLTFGYQGDRTGALEPSAIVVTGFALYKEGEVPTATPARHQQQQQQHVGTDEGRAAKRKWLRRKNS</sequence>
<evidence type="ECO:0000313" key="3">
    <source>
        <dbReference type="Proteomes" id="UP000322244"/>
    </source>
</evidence>
<feature type="compositionally biased region" description="Basic residues" evidence="1">
    <location>
        <begin position="237"/>
        <end position="247"/>
    </location>
</feature>
<reference evidence="2 3" key="1">
    <citation type="submission" date="2019-07" db="EMBL/GenBank/DDBJ databases">
        <title>Rhodococcus cavernicolus sp. nov., isolated from a cave.</title>
        <authorList>
            <person name="Lee S.D."/>
        </authorList>
    </citation>
    <scope>NUCLEOTIDE SEQUENCE [LARGE SCALE GENOMIC DNA]</scope>
    <source>
        <strain evidence="2 3">C1-24</strain>
    </source>
</reference>
<dbReference type="Pfam" id="PF21997">
    <property type="entry name" value="DUF6928"/>
    <property type="match status" value="1"/>
</dbReference>
<dbReference type="OrthoDB" id="4772769at2"/>
<evidence type="ECO:0000256" key="1">
    <source>
        <dbReference type="SAM" id="MobiDB-lite"/>
    </source>
</evidence>
<gene>
    <name evidence="2" type="ORF">FOY51_20055</name>
</gene>
<proteinExistence type="predicted"/>
<feature type="region of interest" description="Disordered" evidence="1">
    <location>
        <begin position="214"/>
        <end position="247"/>
    </location>
</feature>
<dbReference type="InterPro" id="IPR053847">
    <property type="entry name" value="DUF6928"/>
</dbReference>